<proteinExistence type="predicted"/>
<gene>
    <name evidence="3" type="ORF">CALCODRAFT_551888</name>
</gene>
<feature type="region of interest" description="Disordered" evidence="1">
    <location>
        <begin position="469"/>
        <end position="496"/>
    </location>
</feature>
<dbReference type="InterPro" id="IPR018253">
    <property type="entry name" value="DnaJ_domain_CS"/>
</dbReference>
<protein>
    <submittedName>
        <fullName evidence="3">DnaJ-domain-containing protein</fullName>
    </submittedName>
</protein>
<dbReference type="Gene3D" id="1.10.287.110">
    <property type="entry name" value="DnaJ domain"/>
    <property type="match status" value="1"/>
</dbReference>
<dbReference type="Pfam" id="PF00226">
    <property type="entry name" value="DnaJ"/>
    <property type="match status" value="1"/>
</dbReference>
<dbReference type="PANTHER" id="PTHR44924">
    <property type="entry name" value="DNAJ SUBFAMILY A MEMBER 2"/>
    <property type="match status" value="1"/>
</dbReference>
<evidence type="ECO:0000313" key="4">
    <source>
        <dbReference type="Proteomes" id="UP000076842"/>
    </source>
</evidence>
<dbReference type="SUPFAM" id="SSF46565">
    <property type="entry name" value="Chaperone J-domain"/>
    <property type="match status" value="1"/>
</dbReference>
<dbReference type="STRING" id="1353952.A0A165D2S9"/>
<dbReference type="InterPro" id="IPR001623">
    <property type="entry name" value="DnaJ_domain"/>
</dbReference>
<dbReference type="PRINTS" id="PR00625">
    <property type="entry name" value="JDOMAIN"/>
</dbReference>
<feature type="compositionally biased region" description="Low complexity" evidence="1">
    <location>
        <begin position="222"/>
        <end position="241"/>
    </location>
</feature>
<organism evidence="3 4">
    <name type="scientific">Calocera cornea HHB12733</name>
    <dbReference type="NCBI Taxonomy" id="1353952"/>
    <lineage>
        <taxon>Eukaryota</taxon>
        <taxon>Fungi</taxon>
        <taxon>Dikarya</taxon>
        <taxon>Basidiomycota</taxon>
        <taxon>Agaricomycotina</taxon>
        <taxon>Dacrymycetes</taxon>
        <taxon>Dacrymycetales</taxon>
        <taxon>Dacrymycetaceae</taxon>
        <taxon>Calocera</taxon>
    </lineage>
</organism>
<evidence type="ECO:0000313" key="3">
    <source>
        <dbReference type="EMBL" id="KZT51950.1"/>
    </source>
</evidence>
<feature type="region of interest" description="Disordered" evidence="1">
    <location>
        <begin position="57"/>
        <end position="98"/>
    </location>
</feature>
<dbReference type="Pfam" id="PF14308">
    <property type="entry name" value="DnaJ-X"/>
    <property type="match status" value="1"/>
</dbReference>
<dbReference type="EMBL" id="KV424083">
    <property type="protein sequence ID" value="KZT51950.1"/>
    <property type="molecule type" value="Genomic_DNA"/>
</dbReference>
<dbReference type="SMART" id="SM00271">
    <property type="entry name" value="DnaJ"/>
    <property type="match status" value="1"/>
</dbReference>
<dbReference type="CDD" id="cd06257">
    <property type="entry name" value="DnaJ"/>
    <property type="match status" value="1"/>
</dbReference>
<dbReference type="InterPro" id="IPR026894">
    <property type="entry name" value="DnaJ_X"/>
</dbReference>
<feature type="region of interest" description="Disordered" evidence="1">
    <location>
        <begin position="222"/>
        <end position="275"/>
    </location>
</feature>
<dbReference type="InParanoid" id="A0A165D2S9"/>
<keyword evidence="4" id="KW-1185">Reference proteome</keyword>
<evidence type="ECO:0000256" key="1">
    <source>
        <dbReference type="SAM" id="MobiDB-lite"/>
    </source>
</evidence>
<accession>A0A165D2S9</accession>
<reference evidence="3 4" key="1">
    <citation type="journal article" date="2016" name="Mol. Biol. Evol.">
        <title>Comparative Genomics of Early-Diverging Mushroom-Forming Fungi Provides Insights into the Origins of Lignocellulose Decay Capabilities.</title>
        <authorList>
            <person name="Nagy L.G."/>
            <person name="Riley R."/>
            <person name="Tritt A."/>
            <person name="Adam C."/>
            <person name="Daum C."/>
            <person name="Floudas D."/>
            <person name="Sun H."/>
            <person name="Yadav J.S."/>
            <person name="Pangilinan J."/>
            <person name="Larsson K.H."/>
            <person name="Matsuura K."/>
            <person name="Barry K."/>
            <person name="Labutti K."/>
            <person name="Kuo R."/>
            <person name="Ohm R.A."/>
            <person name="Bhattacharya S.S."/>
            <person name="Shirouzu T."/>
            <person name="Yoshinaga Y."/>
            <person name="Martin F.M."/>
            <person name="Grigoriev I.V."/>
            <person name="Hibbett D.S."/>
        </authorList>
    </citation>
    <scope>NUCLEOTIDE SEQUENCE [LARGE SCALE GENOMIC DNA]</scope>
    <source>
        <strain evidence="3 4">HHB12733</strain>
    </source>
</reference>
<name>A0A165D2S9_9BASI</name>
<sequence>MTSLPTPIPTRLRQPWTTLKCPECKVELEYTPPPMLSSGPLRLQCCNCSTIILHTPSIPGKSRSQTPNPSSSGSSAGQQVPPVPERPRRQRRIGTDKEPLETEYYEILSVKIDANEDEIKKAYRRLAIKHHPDKNPNDPSAAEIFKKISEAYQILSDPQLRHKYNEFGPSQSASPEGGFVDPEEVFGKLFGGEKFVPLVGNISIGRDMKDALVEADEEAAKAEIASHTAEGGTDGEAGAAGRRLEGPDGQREQKEIERQRKAEKDEKDRKAAAERKKEREERVVKLVENLERKLAVFTENATGETDRVAMESWRAQCLLEADDLKTESYGVELLHAIGYVYIAKSRQYLASNATPFGVGGWFHGVKGNVNFFSETVSTVRAAMELKGIFEQIEQSEKKGLTEADKKKLEEQAAEKALQALFKGARLEIQSILRETCDRVLSQPDITREKRQLRAVGLGILGEAYQTVKKDDDEQAAESEYVRVDTKASREREQARP</sequence>
<dbReference type="AlphaFoldDB" id="A0A165D2S9"/>
<feature type="compositionally biased region" description="Basic and acidic residues" evidence="1">
    <location>
        <begin position="479"/>
        <end position="496"/>
    </location>
</feature>
<dbReference type="Proteomes" id="UP000076842">
    <property type="component" value="Unassembled WGS sequence"/>
</dbReference>
<evidence type="ECO:0000259" key="2">
    <source>
        <dbReference type="PROSITE" id="PS50076"/>
    </source>
</evidence>
<dbReference type="OrthoDB" id="552049at2759"/>
<dbReference type="PANTHER" id="PTHR44924:SF1">
    <property type="entry name" value="DNAJ SUBFAMILY A MEMBER 2"/>
    <property type="match status" value="1"/>
</dbReference>
<feature type="domain" description="J" evidence="2">
    <location>
        <begin position="103"/>
        <end position="168"/>
    </location>
</feature>
<dbReference type="PROSITE" id="PS50076">
    <property type="entry name" value="DNAJ_2"/>
    <property type="match status" value="1"/>
</dbReference>
<dbReference type="PROSITE" id="PS00636">
    <property type="entry name" value="DNAJ_1"/>
    <property type="match status" value="1"/>
</dbReference>
<feature type="compositionally biased region" description="Low complexity" evidence="1">
    <location>
        <begin position="62"/>
        <end position="80"/>
    </location>
</feature>
<dbReference type="InterPro" id="IPR036869">
    <property type="entry name" value="J_dom_sf"/>
</dbReference>
<feature type="compositionally biased region" description="Basic and acidic residues" evidence="1">
    <location>
        <begin position="242"/>
        <end position="275"/>
    </location>
</feature>